<evidence type="ECO:0000313" key="2">
    <source>
        <dbReference type="EMBL" id="SEW23290.1"/>
    </source>
</evidence>
<keyword evidence="1" id="KW-0812">Transmembrane</keyword>
<proteinExistence type="predicted"/>
<dbReference type="GeneID" id="33334950"/>
<protein>
    <submittedName>
        <fullName evidence="2">Uncharacterized protein</fullName>
    </submittedName>
</protein>
<keyword evidence="1" id="KW-0472">Membrane</keyword>
<dbReference type="OrthoDB" id="99485at2157"/>
<keyword evidence="1" id="KW-1133">Transmembrane helix</keyword>
<reference evidence="3" key="1">
    <citation type="submission" date="2016-10" db="EMBL/GenBank/DDBJ databases">
        <authorList>
            <person name="Varghese N."/>
            <person name="Submissions S."/>
        </authorList>
    </citation>
    <scope>NUCLEOTIDE SEQUENCE [LARGE SCALE GENOMIC DNA]</scope>
    <source>
        <strain evidence="3">OGL-20</strain>
    </source>
</reference>
<gene>
    <name evidence="2" type="ORF">SAMN05216170_2298</name>
</gene>
<evidence type="ECO:0000313" key="3">
    <source>
        <dbReference type="Proteomes" id="UP000182125"/>
    </source>
</evidence>
<accession>A0A1I0Q924</accession>
<evidence type="ECO:0000256" key="1">
    <source>
        <dbReference type="SAM" id="Phobius"/>
    </source>
</evidence>
<sequence>MSVEPAPEPEIREDIRAELAAKVENKNENRQRFWRLAITFIGSLLGFGLVAYAAPGFYDTLLSIHESLATPRYSFYVLVGSIAFVEFMRMTWVESAKARSKRLIPLTSPETEIWVKEKPLIGLKLPFTNREIKNKRIKPHIVETELGWRVYPNRSLLSPQWNGEIYFIPYDSIHGYGNTRIISARKPSQPTYYETDPITGEAIPVYVWEPIDLGEEKYMRAQKEIAYLQAENRILQEYAARGYELAKTISQIPQEFFEELSNRGFEKAKQILDIMGKGFFSEVGKIKKEEISAILEAIKKDREAW</sequence>
<dbReference type="EMBL" id="FOIW01000003">
    <property type="protein sequence ID" value="SEW23290.1"/>
    <property type="molecule type" value="Genomic_DNA"/>
</dbReference>
<feature type="transmembrane region" description="Helical" evidence="1">
    <location>
        <begin position="73"/>
        <end position="92"/>
    </location>
</feature>
<dbReference type="AlphaFoldDB" id="A0A1I0Q924"/>
<feature type="transmembrane region" description="Helical" evidence="1">
    <location>
        <begin position="33"/>
        <end position="53"/>
    </location>
</feature>
<organism evidence="2 3">
    <name type="scientific">Thermococcus thioreducens</name>
    <dbReference type="NCBI Taxonomy" id="277988"/>
    <lineage>
        <taxon>Archaea</taxon>
        <taxon>Methanobacteriati</taxon>
        <taxon>Methanobacteriota</taxon>
        <taxon>Thermococci</taxon>
        <taxon>Thermococcales</taxon>
        <taxon>Thermococcaceae</taxon>
        <taxon>Thermococcus</taxon>
    </lineage>
</organism>
<dbReference type="RefSeq" id="WP_143597835.1">
    <property type="nucleotide sequence ID" value="NZ_CP015105.1"/>
</dbReference>
<dbReference type="Proteomes" id="UP000182125">
    <property type="component" value="Unassembled WGS sequence"/>
</dbReference>
<name>A0A1I0Q924_9EURY</name>